<organism evidence="2 4">
    <name type="scientific">Pyrococcus abyssi (strain GE5 / Orsay)</name>
    <dbReference type="NCBI Taxonomy" id="272844"/>
    <lineage>
        <taxon>Archaea</taxon>
        <taxon>Methanobacteriati</taxon>
        <taxon>Methanobacteriota</taxon>
        <taxon>Thermococci</taxon>
        <taxon>Thermococcales</taxon>
        <taxon>Thermococcaceae</taxon>
        <taxon>Pyrococcus</taxon>
    </lineage>
</organism>
<dbReference type="Proteomes" id="UP000009139">
    <property type="component" value="Chromosome"/>
</dbReference>
<keyword evidence="1" id="KW-0173">Coenzyme A biosynthesis</keyword>
<dbReference type="PIRSF" id="PIRSF016896">
    <property type="entry name" value="GHMP_arc_MJ0969"/>
    <property type="match status" value="1"/>
</dbReference>
<dbReference type="PANTHER" id="PTHR42282:SF1">
    <property type="entry name" value="PANTOATE KINASE"/>
    <property type="match status" value="1"/>
</dbReference>
<keyword evidence="1 2" id="KW-0418">Kinase</keyword>
<dbReference type="Proteomes" id="UP000000810">
    <property type="component" value="Chromosome"/>
</dbReference>
<evidence type="ECO:0000313" key="2">
    <source>
        <dbReference type="EMBL" id="CAB49305.1"/>
    </source>
</evidence>
<comment type="pathway">
    <text evidence="1">Cofactor biosynthesis; coenzyme A biosynthesis.</text>
</comment>
<evidence type="ECO:0000313" key="4">
    <source>
        <dbReference type="Proteomes" id="UP000000810"/>
    </source>
</evidence>
<name>Q9V1P4_PYRAB</name>
<dbReference type="RefSeq" id="WP_048146542.1">
    <property type="nucleotide sequence ID" value="NC_000868.1"/>
</dbReference>
<dbReference type="EC" id="2.7.1.169" evidence="1"/>
<dbReference type="GO" id="GO:0005524">
    <property type="term" value="F:ATP binding"/>
    <property type="evidence" value="ECO:0007669"/>
    <property type="project" value="UniProtKB-KW"/>
</dbReference>
<evidence type="ECO:0000256" key="1">
    <source>
        <dbReference type="HAMAP-Rule" id="MF_02223"/>
    </source>
</evidence>
<dbReference type="InterPro" id="IPR053616">
    <property type="entry name" value="GHMP_kinase_PoK-type"/>
</dbReference>
<dbReference type="EMBL" id="AJ248284">
    <property type="protein sequence ID" value="CAB49305.1"/>
    <property type="molecule type" value="Genomic_DNA"/>
</dbReference>
<dbReference type="NCBIfam" id="NF041122">
    <property type="entry name" value="panto_kin_Thplsm"/>
    <property type="match status" value="1"/>
</dbReference>
<reference evidence="2" key="1">
    <citation type="submission" date="1999-07" db="EMBL/GenBank/DDBJ databases">
        <authorList>
            <person name="Genoscope"/>
        </authorList>
    </citation>
    <scope>NUCLEOTIDE SEQUENCE</scope>
    <source>
        <strain evidence="2">Orsay</strain>
    </source>
</reference>
<accession>Q9V1P4</accession>
<dbReference type="STRING" id="272844.PAB2407"/>
<dbReference type="UniPathway" id="UPA00241"/>
<sequence>MLVRAFVPAHITAFFVPIIRDDPQLSGSLGAGVNLSRGTNVFISFEESLERHVHVALNGEPVKREDAKVTFHVIDKMLPQEYVGEVEVWQYFDYPTGHGFGNSGGGALGTALCLAYKFRRTLLSAAKVAHEAEVLNRGGLGDIVAQLAGGVEVRIKEGGPGVAIVDNLIVEGFKVLTISLGRLSTREVLDSDVVEKIKVEGQKSLENLLANPTLETLMREARRFAEVTGLMDDELKEIAREVDKVISLPSSMIMLGKGIFAMVRNEEVERVKELVKDLGVPYDIAEIYWGKPTVGRWFGES</sequence>
<comment type="catalytic activity">
    <reaction evidence="1">
        <text>(R)-pantoate + ATP = (R)-4-phosphopantoate + ADP + H(+)</text>
        <dbReference type="Rhea" id="RHEA:28246"/>
        <dbReference type="ChEBI" id="CHEBI:15378"/>
        <dbReference type="ChEBI" id="CHEBI:15980"/>
        <dbReference type="ChEBI" id="CHEBI:30616"/>
        <dbReference type="ChEBI" id="CHEBI:61294"/>
        <dbReference type="ChEBI" id="CHEBI:456216"/>
        <dbReference type="EC" id="2.7.1.169"/>
    </reaction>
</comment>
<comment type="function">
    <text evidence="1">Phosphorylates (R)-pantoate to form (R)-4-phosphopantoate in the CoA biosynthesis pathway.</text>
</comment>
<dbReference type="EMBL" id="HE613800">
    <property type="protein sequence ID" value="CCE69760.1"/>
    <property type="molecule type" value="Genomic_DNA"/>
</dbReference>
<dbReference type="HOGENOM" id="CLU_081191_0_0_2"/>
<reference evidence="2" key="3">
    <citation type="journal article" date="2001" name="Genome Res.">
        <title>Genome evolution at the genus level: comparison of three complete genomes of hyperthermophilic archaea.</title>
        <authorList>
            <person name="Lecompte O."/>
            <person name="Ripp R."/>
            <person name="Puzos-Barbe V."/>
            <person name="Duprat S."/>
            <person name="Heilig R."/>
            <person name="Dietrich J."/>
            <person name="Thierry J.C."/>
            <person name="Poch O."/>
        </authorList>
    </citation>
    <scope>NUCLEOTIDE SEQUENCE</scope>
    <source>
        <strain evidence="2">Orsay</strain>
    </source>
</reference>
<dbReference type="GO" id="GO:0015937">
    <property type="term" value="P:coenzyme A biosynthetic process"/>
    <property type="evidence" value="ECO:0007669"/>
    <property type="project" value="UniProtKB-UniRule"/>
</dbReference>
<keyword evidence="4" id="KW-1185">Reference proteome</keyword>
<proteinExistence type="inferred from homology"/>
<keyword evidence="1" id="KW-0067">ATP-binding</keyword>
<dbReference type="GO" id="GO:0016301">
    <property type="term" value="F:kinase activity"/>
    <property type="evidence" value="ECO:0007669"/>
    <property type="project" value="UniProtKB-UniRule"/>
</dbReference>
<dbReference type="SUPFAM" id="SSF54211">
    <property type="entry name" value="Ribosomal protein S5 domain 2-like"/>
    <property type="match status" value="1"/>
</dbReference>
<reference evidence="2" key="2">
    <citation type="journal article" date="2000" name="J. Mol. Biol.">
        <title>Archaeal homologs of eukaryotic methylation guide small nucleolar RNAs: lessons from the Pyrococcus genomes.</title>
        <authorList>
            <person name="Gaspin C."/>
            <person name="Cavaille J."/>
            <person name="Erauso G."/>
        </authorList>
    </citation>
    <scope>NUCLEOTIDE SEQUENCE</scope>
    <source>
        <strain evidence="2">Orsay</strain>
    </source>
</reference>
<dbReference type="InterPro" id="IPR020568">
    <property type="entry name" value="Ribosomal_Su5_D2-typ_SF"/>
</dbReference>
<evidence type="ECO:0000313" key="5">
    <source>
        <dbReference type="Proteomes" id="UP000009139"/>
    </source>
</evidence>
<gene>
    <name evidence="2" type="ordered locus">PAB2407</name>
</gene>
<evidence type="ECO:0000313" key="3">
    <source>
        <dbReference type="EMBL" id="CCE69760.1"/>
    </source>
</evidence>
<keyword evidence="1" id="KW-0808">Transferase</keyword>
<comment type="similarity">
    <text evidence="1">Belongs to the GHMP kinase family. PoK subfamily.</text>
</comment>
<reference evidence="2 4" key="4">
    <citation type="journal article" date="2003" name="Mol. Microbiol.">
        <title>An integrated analysis of the genome of the hyperthermophilic archaeon Pyrococcus abyssi.</title>
        <authorList>
            <person name="Cohen G."/>
            <person name="Barbe V."/>
            <person name="Flament D."/>
            <person name="Galperin M."/>
            <person name="Heilig R."/>
            <person name="Ripp R."/>
            <person name="Lecompte O."/>
            <person name="Prieur D."/>
            <person name="Poch O."/>
            <person name="Quellerou J."/>
            <person name="Thierry J.C."/>
            <person name="Van der Oost J."/>
            <person name="Weissenbach J."/>
            <person name="Zivanovic Y."/>
            <person name="Forterre P."/>
        </authorList>
    </citation>
    <scope>NUCLEOTIDE SEQUENCE [LARGE SCALE GENOMIC DNA]</scope>
    <source>
        <strain evidence="4">GE5 / Orsay</strain>
        <strain evidence="2">Orsay</strain>
    </source>
</reference>
<dbReference type="PANTHER" id="PTHR42282">
    <property type="entry name" value="PANTOATE KINASE-RELATED"/>
    <property type="match status" value="1"/>
</dbReference>
<dbReference type="eggNOG" id="arCOG04263">
    <property type="taxonomic scope" value="Archaea"/>
</dbReference>
<dbReference type="PIR" id="B75153">
    <property type="entry name" value="B75153"/>
</dbReference>
<protein>
    <recommendedName>
        <fullName evidence="1">Pantoate kinase</fullName>
        <shortName evidence="1">PoK</shortName>
        <ecNumber evidence="1">2.7.1.169</ecNumber>
    </recommendedName>
</protein>
<reference evidence="3 5" key="5">
    <citation type="journal article" date="2012" name="Curr. Microbiol.">
        <title>Re-annotation of two hyperthermophilic archaea Pyrococcus abyssi GE5 and Pyrococcus furiosus DSM 3638.</title>
        <authorList>
            <person name="Gao J."/>
            <person name="Wang J."/>
        </authorList>
    </citation>
    <scope>GENOME REANNOTATION</scope>
    <source>
        <strain evidence="3">GE5</strain>
        <strain evidence="5">GE5 / Orsay</strain>
    </source>
</reference>
<dbReference type="OrthoDB" id="85822at2157"/>
<dbReference type="PATRIC" id="fig|272844.11.peg.403"/>
<dbReference type="InterPro" id="IPR012043">
    <property type="entry name" value="PoK"/>
</dbReference>
<dbReference type="AlphaFoldDB" id="Q9V1P4"/>
<dbReference type="HAMAP" id="MF_02223">
    <property type="entry name" value="Pantoate_kinase"/>
    <property type="match status" value="1"/>
</dbReference>
<keyword evidence="1" id="KW-0547">Nucleotide-binding</keyword>
<dbReference type="KEGG" id="pab:PAB2407"/>